<reference evidence="10" key="1">
    <citation type="submission" date="2022-08" db="UniProtKB">
        <authorList>
            <consortium name="EnsemblMetazoa"/>
        </authorList>
    </citation>
    <scope>IDENTIFICATION</scope>
    <source>
        <strain evidence="10">05x7-T-G4-1.051#20</strain>
    </source>
</reference>
<dbReference type="EnsemblMetazoa" id="G32555.1">
    <property type="protein sequence ID" value="G32555.1:cds"/>
    <property type="gene ID" value="G32555"/>
</dbReference>
<dbReference type="OrthoDB" id="258392at2759"/>
<keyword evidence="7" id="KW-0325">Glycoprotein</keyword>
<evidence type="ECO:0000256" key="7">
    <source>
        <dbReference type="ARBA" id="ARBA00023180"/>
    </source>
</evidence>
<dbReference type="InterPro" id="IPR029033">
    <property type="entry name" value="His_PPase_superfam"/>
</dbReference>
<accession>A0A8W8ME82</accession>
<dbReference type="Proteomes" id="UP000005408">
    <property type="component" value="Unassembled WGS sequence"/>
</dbReference>
<dbReference type="Pfam" id="PF00328">
    <property type="entry name" value="His_Phos_2"/>
    <property type="match status" value="1"/>
</dbReference>
<dbReference type="InterPro" id="IPR033379">
    <property type="entry name" value="Acid_Pase_AS"/>
</dbReference>
<feature type="chain" id="PRO_5036474746" description="acid phosphatase" evidence="9">
    <location>
        <begin position="30"/>
        <end position="447"/>
    </location>
</feature>
<evidence type="ECO:0000256" key="4">
    <source>
        <dbReference type="ARBA" id="ARBA00022729"/>
    </source>
</evidence>
<dbReference type="AlphaFoldDB" id="A0A8W8ME82"/>
<name>A0A8W8ME82_MAGGI</name>
<dbReference type="InterPro" id="IPR000560">
    <property type="entry name" value="His_Pase_clade-2"/>
</dbReference>
<evidence type="ECO:0000256" key="5">
    <source>
        <dbReference type="ARBA" id="ARBA00022801"/>
    </source>
</evidence>
<dbReference type="CDD" id="cd07061">
    <property type="entry name" value="HP_HAP_like"/>
    <property type="match status" value="1"/>
</dbReference>
<evidence type="ECO:0000256" key="8">
    <source>
        <dbReference type="SAM" id="Phobius"/>
    </source>
</evidence>
<comment type="similarity">
    <text evidence="2">Belongs to the histidine acid phosphatase family.</text>
</comment>
<feature type="transmembrane region" description="Helical" evidence="8">
    <location>
        <begin position="402"/>
        <end position="427"/>
    </location>
</feature>
<dbReference type="PANTHER" id="PTHR11567:SF211">
    <property type="entry name" value="PROSTATIC ACID PHOSPHATASE"/>
    <property type="match status" value="1"/>
</dbReference>
<feature type="signal peptide" evidence="9">
    <location>
        <begin position="1"/>
        <end position="29"/>
    </location>
</feature>
<proteinExistence type="inferred from homology"/>
<evidence type="ECO:0000313" key="11">
    <source>
        <dbReference type="Proteomes" id="UP000005408"/>
    </source>
</evidence>
<evidence type="ECO:0000313" key="10">
    <source>
        <dbReference type="EnsemblMetazoa" id="G32555.1:cds"/>
    </source>
</evidence>
<dbReference type="PROSITE" id="PS00616">
    <property type="entry name" value="HIS_ACID_PHOSPHAT_1"/>
    <property type="match status" value="1"/>
</dbReference>
<keyword evidence="8" id="KW-0472">Membrane</keyword>
<keyword evidence="5" id="KW-0378">Hydrolase</keyword>
<dbReference type="EC" id="3.1.3.2" evidence="3"/>
<keyword evidence="4 9" id="KW-0732">Signal</keyword>
<dbReference type="OMA" id="VELHYRN"/>
<keyword evidence="8" id="KW-0812">Transmembrane</keyword>
<keyword evidence="6" id="KW-1015">Disulfide bond</keyword>
<sequence length="447" mass="50893">MKWTSLSSCVSLELTLVIVICLQSRSTHSKSNGKPTLRLVHIVYRHGDRSPTHRYPLDPVKESDWPQGYGQLSKLGMDQEFRLGQSIRDLYINKLGFLPVNYNRTKVFVRSTDMDRTLMSAYCMLAGLYPSPTPTQAWNNTWQPIPVHTLPPIEDYLLSSHANCPLLAKLQQEFMSKDQKLKNITKEKEWLIHHISKNTGLPPTIESLFDVQDPLFCENRHNKIDPTVGWLAVNGTFDEIMGLRDFHNSLQYPTLQMARLRSGVLLTKMISNMKAKQKNTSMDTDIILYSAHDDTVIGLLSVLKYYRYPEFPAVQPQYSTSLVVELHEMNSTNFVVKVFLRNETNSTDLHLYPIPIQGCELDCPFPKFVNLLSDMMVTDIKTECQVKSPPAENDTTQVTNSYVGVAILSGLSGLLLILLLGSCWVYYKRNKNISYSPIPLIEDNGEQ</sequence>
<evidence type="ECO:0000256" key="9">
    <source>
        <dbReference type="SAM" id="SignalP"/>
    </source>
</evidence>
<organism evidence="10 11">
    <name type="scientific">Magallana gigas</name>
    <name type="common">Pacific oyster</name>
    <name type="synonym">Crassostrea gigas</name>
    <dbReference type="NCBI Taxonomy" id="29159"/>
    <lineage>
        <taxon>Eukaryota</taxon>
        <taxon>Metazoa</taxon>
        <taxon>Spiralia</taxon>
        <taxon>Lophotrochozoa</taxon>
        <taxon>Mollusca</taxon>
        <taxon>Bivalvia</taxon>
        <taxon>Autobranchia</taxon>
        <taxon>Pteriomorphia</taxon>
        <taxon>Ostreida</taxon>
        <taxon>Ostreoidea</taxon>
        <taxon>Ostreidae</taxon>
        <taxon>Magallana</taxon>
    </lineage>
</organism>
<evidence type="ECO:0000256" key="3">
    <source>
        <dbReference type="ARBA" id="ARBA00012646"/>
    </source>
</evidence>
<comment type="catalytic activity">
    <reaction evidence="1">
        <text>a phosphate monoester + H2O = an alcohol + phosphate</text>
        <dbReference type="Rhea" id="RHEA:15017"/>
        <dbReference type="ChEBI" id="CHEBI:15377"/>
        <dbReference type="ChEBI" id="CHEBI:30879"/>
        <dbReference type="ChEBI" id="CHEBI:43474"/>
        <dbReference type="ChEBI" id="CHEBI:67140"/>
        <dbReference type="EC" id="3.1.3.2"/>
    </reaction>
</comment>
<evidence type="ECO:0000256" key="1">
    <source>
        <dbReference type="ARBA" id="ARBA00000032"/>
    </source>
</evidence>
<evidence type="ECO:0000256" key="6">
    <source>
        <dbReference type="ARBA" id="ARBA00023157"/>
    </source>
</evidence>
<protein>
    <recommendedName>
        <fullName evidence="3">acid phosphatase</fullName>
        <ecNumber evidence="3">3.1.3.2</ecNumber>
    </recommendedName>
</protein>
<dbReference type="PANTHER" id="PTHR11567">
    <property type="entry name" value="ACID PHOSPHATASE-RELATED"/>
    <property type="match status" value="1"/>
</dbReference>
<dbReference type="Gene3D" id="3.40.50.1240">
    <property type="entry name" value="Phosphoglycerate mutase-like"/>
    <property type="match status" value="1"/>
</dbReference>
<dbReference type="InterPro" id="IPR050645">
    <property type="entry name" value="Histidine_acid_phosphatase"/>
</dbReference>
<dbReference type="SUPFAM" id="SSF53254">
    <property type="entry name" value="Phosphoglycerate mutase-like"/>
    <property type="match status" value="1"/>
</dbReference>
<keyword evidence="8" id="KW-1133">Transmembrane helix</keyword>
<keyword evidence="11" id="KW-1185">Reference proteome</keyword>
<evidence type="ECO:0000256" key="2">
    <source>
        <dbReference type="ARBA" id="ARBA00005375"/>
    </source>
</evidence>
<dbReference type="GO" id="GO:0003993">
    <property type="term" value="F:acid phosphatase activity"/>
    <property type="evidence" value="ECO:0007669"/>
    <property type="project" value="UniProtKB-EC"/>
</dbReference>